<reference evidence="8 9" key="1">
    <citation type="journal article" date="2013" name="Genome Biol.">
        <title>The genome sequence of the most widely cultivated cacao type and its use to identify candidate genes regulating pod color.</title>
        <authorList>
            <person name="Motamayor J.C."/>
            <person name="Mockaitis K."/>
            <person name="Schmutz J."/>
            <person name="Haiminen N."/>
            <person name="Iii D.L."/>
            <person name="Cornejo O."/>
            <person name="Findley S.D."/>
            <person name="Zheng P."/>
            <person name="Utro F."/>
            <person name="Royaert S."/>
            <person name="Saski C."/>
            <person name="Jenkins J."/>
            <person name="Podicheti R."/>
            <person name="Zhao M."/>
            <person name="Scheffler B.E."/>
            <person name="Stack J.C."/>
            <person name="Feltus F.A."/>
            <person name="Mustiga G.M."/>
            <person name="Amores F."/>
            <person name="Phillips W."/>
            <person name="Marelli J.P."/>
            <person name="May G.D."/>
            <person name="Shapiro H."/>
            <person name="Ma J."/>
            <person name="Bustamante C.D."/>
            <person name="Schnell R.J."/>
            <person name="Main D."/>
            <person name="Gilbert D."/>
            <person name="Parida L."/>
            <person name="Kuhn D.N."/>
        </authorList>
    </citation>
    <scope>NUCLEOTIDE SEQUENCE [LARGE SCALE GENOMIC DNA]</scope>
    <source>
        <strain evidence="9">cv. Matina 1-6</strain>
    </source>
</reference>
<evidence type="ECO:0000256" key="2">
    <source>
        <dbReference type="ARBA" id="ARBA00007635"/>
    </source>
</evidence>
<dbReference type="InParanoid" id="A0A061FRR0"/>
<dbReference type="Gramene" id="EOY19593">
    <property type="protein sequence ID" value="EOY19593"/>
    <property type="gene ID" value="TCM_044735"/>
</dbReference>
<evidence type="ECO:0000256" key="4">
    <source>
        <dbReference type="ARBA" id="ARBA00022989"/>
    </source>
</evidence>
<feature type="domain" description="EamA" evidence="7">
    <location>
        <begin position="167"/>
        <end position="287"/>
    </location>
</feature>
<evidence type="ECO:0000259" key="7">
    <source>
        <dbReference type="Pfam" id="PF00892"/>
    </source>
</evidence>
<feature type="transmembrane region" description="Helical" evidence="6">
    <location>
        <begin position="165"/>
        <end position="185"/>
    </location>
</feature>
<dbReference type="SUPFAM" id="SSF103481">
    <property type="entry name" value="Multidrug resistance efflux transporter EmrE"/>
    <property type="match status" value="1"/>
</dbReference>
<keyword evidence="4 6" id="KW-1133">Transmembrane helix</keyword>
<dbReference type="GO" id="GO:0022857">
    <property type="term" value="F:transmembrane transporter activity"/>
    <property type="evidence" value="ECO:0007669"/>
    <property type="project" value="InterPro"/>
</dbReference>
<dbReference type="STRING" id="3641.A0A061FRR0"/>
<feature type="transmembrane region" description="Helical" evidence="6">
    <location>
        <begin position="268"/>
        <end position="287"/>
    </location>
</feature>
<comment type="similarity">
    <text evidence="2 6">Belongs to the drug/metabolite transporter (DMT) superfamily. Plant drug/metabolite exporter (P-DME) (TC 2.A.7.4) family.</text>
</comment>
<accession>A0A061FRR0</accession>
<dbReference type="HOGENOM" id="CLU_025359_1_1_1"/>
<dbReference type="InterPro" id="IPR030184">
    <property type="entry name" value="WAT1-related"/>
</dbReference>
<dbReference type="Pfam" id="PF00892">
    <property type="entry name" value="EamA"/>
    <property type="match status" value="1"/>
</dbReference>
<keyword evidence="3 6" id="KW-0812">Transmembrane</keyword>
<dbReference type="eggNOG" id="ENOG502QRHH">
    <property type="taxonomic scope" value="Eukaryota"/>
</dbReference>
<dbReference type="Proteomes" id="UP000026915">
    <property type="component" value="Chromosome 10"/>
</dbReference>
<dbReference type="InterPro" id="IPR037185">
    <property type="entry name" value="EmrE-like"/>
</dbReference>
<evidence type="ECO:0000256" key="6">
    <source>
        <dbReference type="RuleBase" id="RU363077"/>
    </source>
</evidence>
<organism evidence="8 9">
    <name type="scientific">Theobroma cacao</name>
    <name type="common">Cacao</name>
    <name type="synonym">Cocoa</name>
    <dbReference type="NCBI Taxonomy" id="3641"/>
    <lineage>
        <taxon>Eukaryota</taxon>
        <taxon>Viridiplantae</taxon>
        <taxon>Streptophyta</taxon>
        <taxon>Embryophyta</taxon>
        <taxon>Tracheophyta</taxon>
        <taxon>Spermatophyta</taxon>
        <taxon>Magnoliopsida</taxon>
        <taxon>eudicotyledons</taxon>
        <taxon>Gunneridae</taxon>
        <taxon>Pentapetalae</taxon>
        <taxon>rosids</taxon>
        <taxon>malvids</taxon>
        <taxon>Malvales</taxon>
        <taxon>Malvaceae</taxon>
        <taxon>Byttnerioideae</taxon>
        <taxon>Theobroma</taxon>
    </lineage>
</organism>
<gene>
    <name evidence="8" type="ORF">TCM_044735</name>
</gene>
<evidence type="ECO:0000256" key="5">
    <source>
        <dbReference type="ARBA" id="ARBA00023136"/>
    </source>
</evidence>
<protein>
    <recommendedName>
        <fullName evidence="6">WAT1-related protein</fullName>
    </recommendedName>
</protein>
<sequence>MEKLRCGSFLESSKPYFAMISLQFGYAGMNIITKVSLNRGMSHYVLVVYRHAFATAVIAPFALIFERRGQSKITFPVFMQIFILALLGNILPAMTFVMAVMCRMEKIDVKKVRCQAKIVGTLVTVAGAMLMTLNKGPIVELFWTKSIHPRQSTGTDTAGTTDKDWVKGSILLIIATLAWASLFVLQAKALKTYKNHHLSLTSLTSAWQIGWDMNLLAAAYAGIVTSSISYYVQGMVIKKRGPVFATAFSPLMMIIVAIMGSFILAEKIFLGGVIGAIWIVIGLYSVLWGKHKENKEKEVNEEEIPEPVKIQANGNTILVIEDIEANEVEFKKLAEANKLSAVAIAMPMPESPMKANQDQTSFKD</sequence>
<name>A0A061FRR0_THECC</name>
<evidence type="ECO:0000313" key="9">
    <source>
        <dbReference type="Proteomes" id="UP000026915"/>
    </source>
</evidence>
<feature type="transmembrane region" description="Helical" evidence="6">
    <location>
        <begin position="44"/>
        <end position="65"/>
    </location>
</feature>
<evidence type="ECO:0000313" key="8">
    <source>
        <dbReference type="EMBL" id="EOY19593.1"/>
    </source>
</evidence>
<comment type="subcellular location">
    <subcellularLocation>
        <location evidence="1 6">Membrane</location>
        <topology evidence="1 6">Multi-pass membrane protein</topology>
    </subcellularLocation>
</comment>
<dbReference type="EMBL" id="CM001888">
    <property type="protein sequence ID" value="EOY19593.1"/>
    <property type="molecule type" value="Genomic_DNA"/>
</dbReference>
<dbReference type="InterPro" id="IPR000620">
    <property type="entry name" value="EamA_dom"/>
</dbReference>
<feature type="transmembrane region" description="Helical" evidence="6">
    <location>
        <begin position="15"/>
        <end position="32"/>
    </location>
</feature>
<proteinExistence type="inferred from homology"/>
<evidence type="ECO:0000256" key="1">
    <source>
        <dbReference type="ARBA" id="ARBA00004141"/>
    </source>
</evidence>
<dbReference type="AlphaFoldDB" id="A0A061FRR0"/>
<feature type="transmembrane region" description="Helical" evidence="6">
    <location>
        <begin position="243"/>
        <end position="262"/>
    </location>
</feature>
<keyword evidence="9" id="KW-1185">Reference proteome</keyword>
<dbReference type="OMA" id="PTFACAI"/>
<feature type="transmembrane region" description="Helical" evidence="6">
    <location>
        <begin position="77"/>
        <end position="102"/>
    </location>
</feature>
<dbReference type="GO" id="GO:0005886">
    <property type="term" value="C:plasma membrane"/>
    <property type="evidence" value="ECO:0000318"/>
    <property type="project" value="GO_Central"/>
</dbReference>
<keyword evidence="5 6" id="KW-0472">Membrane</keyword>
<dbReference type="PANTHER" id="PTHR31218">
    <property type="entry name" value="WAT1-RELATED PROTEIN"/>
    <property type="match status" value="1"/>
</dbReference>
<evidence type="ECO:0000256" key="3">
    <source>
        <dbReference type="ARBA" id="ARBA00022692"/>
    </source>
</evidence>